<evidence type="ECO:0000313" key="2">
    <source>
        <dbReference type="Proteomes" id="UP001164390"/>
    </source>
</evidence>
<dbReference type="AlphaFoldDB" id="A0AA46TIU1"/>
<keyword evidence="2" id="KW-1185">Reference proteome</keyword>
<evidence type="ECO:0000313" key="1">
    <source>
        <dbReference type="EMBL" id="UYM06091.1"/>
    </source>
</evidence>
<sequence>MRPVIRPGFDVYRRDPRHLQFGTSADDSLVLEDRPGLVDLLRLLDGHRDLATVALLAADGVPALDDPPDGLIAALQDAGIVVDAEPWDASEPALDTEARSLTAAGIAAPEAQDRLVRRSQSCVEVRVDPTAAELADSAVACVRDLGIDVARAPERLATLVLVVSCGPTDRAMYAAFRHERTPHLVAAVDGARIHVGPLVHPRATPCVECSDRQRAEWDPCWSAVAAQLGSPLARPAATYALAAATRIAGAAVIAHEIAAFCDEVEPLTASRTLTIGPGVHDREESTVAFHPECGCRG</sequence>
<organism evidence="1 2">
    <name type="scientific">Solicola gregarius</name>
    <dbReference type="NCBI Taxonomy" id="2908642"/>
    <lineage>
        <taxon>Bacteria</taxon>
        <taxon>Bacillati</taxon>
        <taxon>Actinomycetota</taxon>
        <taxon>Actinomycetes</taxon>
        <taxon>Propionibacteriales</taxon>
        <taxon>Nocardioidaceae</taxon>
        <taxon>Solicola</taxon>
    </lineage>
</organism>
<protein>
    <recommendedName>
        <fullName evidence="3">Bacteriocin biosynthesis cyclodehydratase domain-containing protein</fullName>
    </recommendedName>
</protein>
<evidence type="ECO:0008006" key="3">
    <source>
        <dbReference type="Google" id="ProtNLM"/>
    </source>
</evidence>
<dbReference type="EMBL" id="CP094970">
    <property type="protein sequence ID" value="UYM06091.1"/>
    <property type="molecule type" value="Genomic_DNA"/>
</dbReference>
<dbReference type="KEGG" id="sgrg:L0C25_03185"/>
<reference evidence="1" key="1">
    <citation type="submission" date="2022-01" db="EMBL/GenBank/DDBJ databases">
        <title>Nocardioidaceae gen. sp. A5X3R13.</title>
        <authorList>
            <person name="Lopez Marin M.A."/>
            <person name="Uhlik O."/>
        </authorList>
    </citation>
    <scope>NUCLEOTIDE SEQUENCE</scope>
    <source>
        <strain evidence="1">A5X3R13</strain>
    </source>
</reference>
<dbReference type="Proteomes" id="UP001164390">
    <property type="component" value="Chromosome"/>
</dbReference>
<name>A0AA46TIU1_9ACTN</name>
<dbReference type="RefSeq" id="WP_271634939.1">
    <property type="nucleotide sequence ID" value="NZ_CP094970.1"/>
</dbReference>
<gene>
    <name evidence="1" type="ORF">L0C25_03185</name>
</gene>
<dbReference type="Gene3D" id="3.40.50.720">
    <property type="entry name" value="NAD(P)-binding Rossmann-like Domain"/>
    <property type="match status" value="1"/>
</dbReference>
<accession>A0AA46TIU1</accession>
<proteinExistence type="predicted"/>